<dbReference type="GO" id="GO:0004553">
    <property type="term" value="F:hydrolase activity, hydrolyzing O-glycosyl compounds"/>
    <property type="evidence" value="ECO:0007669"/>
    <property type="project" value="InterPro"/>
</dbReference>
<dbReference type="STRING" id="168384.SAMN05660368_01264"/>
<keyword evidence="4 11" id="KW-0479">Metal-binding</keyword>
<keyword evidence="11" id="KW-0533">Nickel</keyword>
<dbReference type="Proteomes" id="UP000005561">
    <property type="component" value="Unassembled WGS sequence"/>
</dbReference>
<evidence type="ECO:0000256" key="10">
    <source>
        <dbReference type="PIRSR" id="PIRSR601088-2"/>
    </source>
</evidence>
<dbReference type="GO" id="GO:0046872">
    <property type="term" value="F:metal ion binding"/>
    <property type="evidence" value="ECO:0007669"/>
    <property type="project" value="UniProtKB-KW"/>
</dbReference>
<evidence type="ECO:0000313" key="15">
    <source>
        <dbReference type="EMBL" id="EET62114.1"/>
    </source>
</evidence>
<dbReference type="PANTHER" id="PTHR32092:SF2">
    <property type="entry name" value="ALPHA-GALACTURONIDASE"/>
    <property type="match status" value="1"/>
</dbReference>
<evidence type="ECO:0000256" key="8">
    <source>
        <dbReference type="ARBA" id="ARBA00023277"/>
    </source>
</evidence>
<dbReference type="InterPro" id="IPR053715">
    <property type="entry name" value="GH4_Enzyme_sf"/>
</dbReference>
<accession>C6LAY3</accession>
<evidence type="ECO:0000256" key="2">
    <source>
        <dbReference type="ARBA" id="ARBA00010141"/>
    </source>
</evidence>
<feature type="site" description="Increases basicity of active site Tyr" evidence="12">
    <location>
        <position position="131"/>
    </location>
</feature>
<comment type="similarity">
    <text evidence="2 13">Belongs to the glycosyl hydrolase 4 family.</text>
</comment>
<sequence length="481" mass="54750">MFLTSEKEVSMHYNLSENKMEDLKIAYIGGGSRGWARTFMTDLALEAQLSGEIRLYDIDRESALQNEKIGNDLRTRPDVVGNWQYRTCDSLQEALTGADFVVISILPGTFDEMESDVHMPERLGVWQSVGDTTGPGGIIRALRTLPMYRTIAEAIRTFSPDAWVINYSNPMSLCVRMLYHVFPEIKAFGCCHEVFGTQELLKGILEKELHVENVRREDIHVNVVGINHFTWFTDASFRGIDLFPVFGDYAGRHYEEGFEDSVANWMNSSFNCTHRVKFDLFRRYEAIAAAGDRHLAEFMPGDEYLKNPETVSSWRFSLTPVSWRKEDCRQRMEKSRRLYSGAEKLALTPTGEEGILLIKALCGLGRVISNVNIPNTRLQIPNLPADTVVETNAVFDRDSIRPVAAGEMPEALKELTMPHIRNYERALQAAERPDLSLIVDAFMEDPNMKGKRVTRPQAESLAKDMIRATQKYLPKEWTAFI</sequence>
<dbReference type="GO" id="GO:0005975">
    <property type="term" value="P:carbohydrate metabolic process"/>
    <property type="evidence" value="ECO:0007669"/>
    <property type="project" value="InterPro"/>
</dbReference>
<dbReference type="InterPro" id="IPR022616">
    <property type="entry name" value="Glyco_hydro_4_C"/>
</dbReference>
<dbReference type="InterPro" id="IPR015955">
    <property type="entry name" value="Lactate_DH/Glyco_Ohase_4_C"/>
</dbReference>
<dbReference type="SUPFAM" id="SSF56327">
    <property type="entry name" value="LDH C-terminal domain-like"/>
    <property type="match status" value="1"/>
</dbReference>
<organism evidence="15 16">
    <name type="scientific">Marvinbryantia formatexigens DSM 14469</name>
    <dbReference type="NCBI Taxonomy" id="478749"/>
    <lineage>
        <taxon>Bacteria</taxon>
        <taxon>Bacillati</taxon>
        <taxon>Bacillota</taxon>
        <taxon>Clostridia</taxon>
        <taxon>Lachnospirales</taxon>
        <taxon>Lachnospiraceae</taxon>
        <taxon>Marvinbryantia</taxon>
    </lineage>
</organism>
<evidence type="ECO:0000256" key="9">
    <source>
        <dbReference type="ARBA" id="ARBA00023295"/>
    </source>
</evidence>
<dbReference type="PRINTS" id="PR00732">
    <property type="entry name" value="GLHYDRLASE4"/>
</dbReference>
<keyword evidence="16" id="KW-1185">Reference proteome</keyword>
<keyword evidence="11" id="KW-0408">Iron</keyword>
<keyword evidence="9 13" id="KW-0326">Glycosidase</keyword>
<evidence type="ECO:0000256" key="5">
    <source>
        <dbReference type="ARBA" id="ARBA00022801"/>
    </source>
</evidence>
<feature type="binding site" evidence="11">
    <location>
        <position position="228"/>
    </location>
    <ligand>
        <name>Mn(2+)</name>
        <dbReference type="ChEBI" id="CHEBI:29035"/>
    </ligand>
</feature>
<dbReference type="Gene3D" id="3.90.1820.10">
    <property type="entry name" value="AglA-like glucosidase"/>
    <property type="match status" value="1"/>
</dbReference>
<keyword evidence="8" id="KW-0119">Carbohydrate metabolism</keyword>
<dbReference type="eggNOG" id="COG1486">
    <property type="taxonomic scope" value="Bacteria"/>
</dbReference>
<keyword evidence="11" id="KW-0170">Cobalt</keyword>
<evidence type="ECO:0000256" key="6">
    <source>
        <dbReference type="ARBA" id="ARBA00023027"/>
    </source>
</evidence>
<dbReference type="Pfam" id="PF02056">
    <property type="entry name" value="Glyco_hydro_4"/>
    <property type="match status" value="1"/>
</dbReference>
<protein>
    <submittedName>
        <fullName evidence="15">Family 4 glycosyl hydrolase</fullName>
    </submittedName>
</protein>
<evidence type="ECO:0000256" key="1">
    <source>
        <dbReference type="ARBA" id="ARBA00001936"/>
    </source>
</evidence>
<comment type="caution">
    <text evidence="15">The sequence shown here is derived from an EMBL/GenBank/DDBJ whole genome shotgun (WGS) entry which is preliminary data.</text>
</comment>
<dbReference type="EMBL" id="ACCL02000003">
    <property type="protein sequence ID" value="EET62114.1"/>
    <property type="molecule type" value="Genomic_DNA"/>
</dbReference>
<keyword evidence="6 13" id="KW-0520">NAD</keyword>
<dbReference type="InterPro" id="IPR036291">
    <property type="entry name" value="NAD(P)-bd_dom_sf"/>
</dbReference>
<feature type="binding site" evidence="11">
    <location>
        <position position="191"/>
    </location>
    <ligand>
        <name>Mn(2+)</name>
        <dbReference type="ChEBI" id="CHEBI:29035"/>
    </ligand>
</feature>
<evidence type="ECO:0000256" key="11">
    <source>
        <dbReference type="PIRSR" id="PIRSR601088-3"/>
    </source>
</evidence>
<evidence type="ECO:0000256" key="12">
    <source>
        <dbReference type="PIRSR" id="PIRSR601088-4"/>
    </source>
</evidence>
<evidence type="ECO:0000256" key="7">
    <source>
        <dbReference type="ARBA" id="ARBA00023211"/>
    </source>
</evidence>
<keyword evidence="5 13" id="KW-0378">Hydrolase</keyword>
<evidence type="ECO:0000256" key="13">
    <source>
        <dbReference type="RuleBase" id="RU361152"/>
    </source>
</evidence>
<proteinExistence type="inferred from homology"/>
<comment type="cofactor">
    <cofactor evidence="1">
        <name>Mn(2+)</name>
        <dbReference type="ChEBI" id="CHEBI:29035"/>
    </cofactor>
</comment>
<feature type="binding site" evidence="10">
    <location>
        <position position="169"/>
    </location>
    <ligand>
        <name>substrate</name>
    </ligand>
</feature>
<dbReference type="AlphaFoldDB" id="C6LAY3"/>
<gene>
    <name evidence="15" type="ORF">BRYFOR_05778</name>
</gene>
<keyword evidence="7 11" id="KW-0464">Manganese</keyword>
<comment type="cofactor">
    <cofactor evidence="13">
        <name>NAD(+)</name>
        <dbReference type="ChEBI" id="CHEBI:57540"/>
    </cofactor>
    <text evidence="13">Binds 1 NAD(+) per subunit.</text>
</comment>
<evidence type="ECO:0000313" key="16">
    <source>
        <dbReference type="Proteomes" id="UP000005561"/>
    </source>
</evidence>
<dbReference type="InterPro" id="IPR001088">
    <property type="entry name" value="Glyco_hydro_4"/>
</dbReference>
<dbReference type="Pfam" id="PF11975">
    <property type="entry name" value="Glyco_hydro_4C"/>
    <property type="match status" value="1"/>
</dbReference>
<comment type="subunit">
    <text evidence="3">Homotetramer.</text>
</comment>
<name>C6LAY3_9FIRM</name>
<dbReference type="GO" id="GO:0016616">
    <property type="term" value="F:oxidoreductase activity, acting on the CH-OH group of donors, NAD or NADP as acceptor"/>
    <property type="evidence" value="ECO:0007669"/>
    <property type="project" value="InterPro"/>
</dbReference>
<dbReference type="SUPFAM" id="SSF51735">
    <property type="entry name" value="NAD(P)-binding Rossmann-fold domains"/>
    <property type="match status" value="1"/>
</dbReference>
<evidence type="ECO:0000259" key="14">
    <source>
        <dbReference type="Pfam" id="PF11975"/>
    </source>
</evidence>
<evidence type="ECO:0000256" key="3">
    <source>
        <dbReference type="ARBA" id="ARBA00011881"/>
    </source>
</evidence>
<reference evidence="15" key="1">
    <citation type="submission" date="2009-07" db="EMBL/GenBank/DDBJ databases">
        <authorList>
            <person name="Weinstock G."/>
            <person name="Sodergren E."/>
            <person name="Clifton S."/>
            <person name="Fulton L."/>
            <person name="Fulton B."/>
            <person name="Courtney L."/>
            <person name="Fronick C."/>
            <person name="Harrison M."/>
            <person name="Strong C."/>
            <person name="Farmer C."/>
            <person name="Delahaunty K."/>
            <person name="Markovic C."/>
            <person name="Hall O."/>
            <person name="Minx P."/>
            <person name="Tomlinson C."/>
            <person name="Mitreva M."/>
            <person name="Nelson J."/>
            <person name="Hou S."/>
            <person name="Wollam A."/>
            <person name="Pepin K.H."/>
            <person name="Johnson M."/>
            <person name="Bhonagiri V."/>
            <person name="Nash W.E."/>
            <person name="Warren W."/>
            <person name="Chinwalla A."/>
            <person name="Mardis E.R."/>
            <person name="Wilson R.K."/>
        </authorList>
    </citation>
    <scope>NUCLEOTIDE SEQUENCE [LARGE SCALE GENOMIC DNA]</scope>
    <source>
        <strain evidence="15">DSM 14469</strain>
    </source>
</reference>
<feature type="domain" description="Glycosyl hydrolase family 4 C-terminal" evidence="14">
    <location>
        <begin position="223"/>
        <end position="447"/>
    </location>
</feature>
<dbReference type="PANTHER" id="PTHR32092">
    <property type="entry name" value="6-PHOSPHO-BETA-GLUCOSIDASE-RELATED"/>
    <property type="match status" value="1"/>
</dbReference>
<evidence type="ECO:0000256" key="4">
    <source>
        <dbReference type="ARBA" id="ARBA00022723"/>
    </source>
</evidence>